<feature type="domain" description="HTH araC/xylS-type" evidence="4">
    <location>
        <begin position="211"/>
        <end position="306"/>
    </location>
</feature>
<dbReference type="AlphaFoldDB" id="A0A0D5XYU9"/>
<dbReference type="PROSITE" id="PS01124">
    <property type="entry name" value="HTH_ARAC_FAMILY_2"/>
    <property type="match status" value="1"/>
</dbReference>
<dbReference type="SMART" id="SM00342">
    <property type="entry name" value="HTH_ARAC"/>
    <property type="match status" value="1"/>
</dbReference>
<dbReference type="Pfam" id="PF12833">
    <property type="entry name" value="HTH_18"/>
    <property type="match status" value="1"/>
</dbReference>
<keyword evidence="3" id="KW-0804">Transcription</keyword>
<dbReference type="EMBL" id="CP011110">
    <property type="protein sequence ID" value="AKA24236.1"/>
    <property type="molecule type" value="Genomic_DNA"/>
</dbReference>
<keyword evidence="1" id="KW-0805">Transcription regulation</keyword>
<gene>
    <name evidence="5" type="ORF">PCL1606_27850</name>
</gene>
<evidence type="ECO:0000313" key="6">
    <source>
        <dbReference type="Proteomes" id="UP000032748"/>
    </source>
</evidence>
<dbReference type="KEGG" id="pcz:PCL1606_27850"/>
<evidence type="ECO:0000256" key="3">
    <source>
        <dbReference type="ARBA" id="ARBA00023163"/>
    </source>
</evidence>
<dbReference type="PANTHER" id="PTHR47893:SF1">
    <property type="entry name" value="REGULATORY PROTEIN PCHR"/>
    <property type="match status" value="1"/>
</dbReference>
<organism evidence="5 6">
    <name type="scientific">Pseudomonas chlororaphis</name>
    <dbReference type="NCBI Taxonomy" id="587753"/>
    <lineage>
        <taxon>Bacteria</taxon>
        <taxon>Pseudomonadati</taxon>
        <taxon>Pseudomonadota</taxon>
        <taxon>Gammaproteobacteria</taxon>
        <taxon>Pseudomonadales</taxon>
        <taxon>Pseudomonadaceae</taxon>
        <taxon>Pseudomonas</taxon>
    </lineage>
</organism>
<evidence type="ECO:0000256" key="1">
    <source>
        <dbReference type="ARBA" id="ARBA00023015"/>
    </source>
</evidence>
<dbReference type="PROSITE" id="PS00041">
    <property type="entry name" value="HTH_ARAC_FAMILY_1"/>
    <property type="match status" value="1"/>
</dbReference>
<dbReference type="GO" id="GO:0043565">
    <property type="term" value="F:sequence-specific DNA binding"/>
    <property type="evidence" value="ECO:0007669"/>
    <property type="project" value="InterPro"/>
</dbReference>
<dbReference type="PANTHER" id="PTHR47893">
    <property type="entry name" value="REGULATORY PROTEIN PCHR"/>
    <property type="match status" value="1"/>
</dbReference>
<dbReference type="SUPFAM" id="SSF46689">
    <property type="entry name" value="Homeodomain-like"/>
    <property type="match status" value="2"/>
</dbReference>
<sequence length="306" mass="33412">MASGSRENPMTITIIAPSQQETQAEPKGNQPGTVYLEPHMTLVTGTLWSETEDWVEDPLERGLKLILVQSGELSCRIPGHAEQSIKGPSLCTIVNDGEFTSSQIYGTSTPLRYTIVQLDLESLDRHLGMAPRKLLAGGGGDPYMMIRPAPRAMQALATQIATCPMQGPSRSLYLGGKALELTALSAQFLLGERGQPEQKLRITSSDVERVHAARDRLVRSLLEPPSLNALASHVGMSPRKLTAGFRKVFGTSVFGYLHEHRLSVAHRMLSDEESNVSTVAYGVGYSPAHFSIAFRKRYGVSPSEIR</sequence>
<reference evidence="5 6" key="1">
    <citation type="journal article" date="2015" name="Mol. Plant Microbe Interact.">
        <title>Comparative Genomic Analysis of Pseudomonas chlororaphis PCL1606 Reveals New Insight into Antifungal Compounds Involved in Biocontrol.</title>
        <authorList>
            <person name="Calderon C.E."/>
            <person name="Ramos C."/>
            <person name="de Vicente A."/>
            <person name="Cazorla F.M."/>
        </authorList>
    </citation>
    <scope>NUCLEOTIDE SEQUENCE [LARGE SCALE GENOMIC DNA]</scope>
    <source>
        <strain evidence="5 6">PCL1606</strain>
    </source>
</reference>
<dbReference type="PATRIC" id="fig|587753.10.peg.2779"/>
<dbReference type="GO" id="GO:0003700">
    <property type="term" value="F:DNA-binding transcription factor activity"/>
    <property type="evidence" value="ECO:0007669"/>
    <property type="project" value="InterPro"/>
</dbReference>
<keyword evidence="2" id="KW-0238">DNA-binding</keyword>
<proteinExistence type="predicted"/>
<dbReference type="InterPro" id="IPR009057">
    <property type="entry name" value="Homeodomain-like_sf"/>
</dbReference>
<dbReference type="InterPro" id="IPR053142">
    <property type="entry name" value="PchR_regulatory_protein"/>
</dbReference>
<dbReference type="InterPro" id="IPR018060">
    <property type="entry name" value="HTH_AraC"/>
</dbReference>
<dbReference type="Gene3D" id="1.10.10.60">
    <property type="entry name" value="Homeodomain-like"/>
    <property type="match status" value="2"/>
</dbReference>
<protein>
    <recommendedName>
        <fullName evidence="4">HTH araC/xylS-type domain-containing protein</fullName>
    </recommendedName>
</protein>
<evidence type="ECO:0000313" key="5">
    <source>
        <dbReference type="EMBL" id="AKA24236.1"/>
    </source>
</evidence>
<dbReference type="Proteomes" id="UP000032748">
    <property type="component" value="Chromosome"/>
</dbReference>
<dbReference type="InterPro" id="IPR018062">
    <property type="entry name" value="HTH_AraC-typ_CS"/>
</dbReference>
<name>A0A0D5XYU9_9PSED</name>
<dbReference type="GO" id="GO:0009893">
    <property type="term" value="P:positive regulation of metabolic process"/>
    <property type="evidence" value="ECO:0007669"/>
    <property type="project" value="UniProtKB-ARBA"/>
</dbReference>
<accession>A0A0D5XYU9</accession>
<evidence type="ECO:0000256" key="2">
    <source>
        <dbReference type="ARBA" id="ARBA00023125"/>
    </source>
</evidence>
<evidence type="ECO:0000259" key="4">
    <source>
        <dbReference type="PROSITE" id="PS01124"/>
    </source>
</evidence>